<evidence type="ECO:0000256" key="1">
    <source>
        <dbReference type="SAM" id="SignalP"/>
    </source>
</evidence>
<accession>A0A7M7J6Z7</accession>
<dbReference type="GeneID" id="111244665"/>
<dbReference type="OrthoDB" id="6516376at2759"/>
<organism evidence="2 3">
    <name type="scientific">Varroa destructor</name>
    <name type="common">Honeybee mite</name>
    <dbReference type="NCBI Taxonomy" id="109461"/>
    <lineage>
        <taxon>Eukaryota</taxon>
        <taxon>Metazoa</taxon>
        <taxon>Ecdysozoa</taxon>
        <taxon>Arthropoda</taxon>
        <taxon>Chelicerata</taxon>
        <taxon>Arachnida</taxon>
        <taxon>Acari</taxon>
        <taxon>Parasitiformes</taxon>
        <taxon>Mesostigmata</taxon>
        <taxon>Gamasina</taxon>
        <taxon>Dermanyssoidea</taxon>
        <taxon>Varroidae</taxon>
        <taxon>Varroa</taxon>
    </lineage>
</organism>
<evidence type="ECO:0000313" key="2">
    <source>
        <dbReference type="EnsemblMetazoa" id="XP_022647712"/>
    </source>
</evidence>
<dbReference type="Proteomes" id="UP000594260">
    <property type="component" value="Unplaced"/>
</dbReference>
<proteinExistence type="predicted"/>
<dbReference type="EnsemblMetazoa" id="XM_022791977">
    <property type="protein sequence ID" value="XP_022647712"/>
    <property type="gene ID" value="LOC111244665"/>
</dbReference>
<protein>
    <submittedName>
        <fullName evidence="2">Uncharacterized protein</fullName>
    </submittedName>
</protein>
<evidence type="ECO:0000313" key="3">
    <source>
        <dbReference type="Proteomes" id="UP000594260"/>
    </source>
</evidence>
<reference evidence="2" key="1">
    <citation type="submission" date="2021-01" db="UniProtKB">
        <authorList>
            <consortium name="EnsemblMetazoa"/>
        </authorList>
    </citation>
    <scope>IDENTIFICATION</scope>
</reference>
<dbReference type="KEGG" id="vde:111244665"/>
<dbReference type="RefSeq" id="XP_022647712.1">
    <property type="nucleotide sequence ID" value="XM_022791977.1"/>
</dbReference>
<dbReference type="AlphaFoldDB" id="A0A7M7J6Z7"/>
<keyword evidence="1" id="KW-0732">Signal</keyword>
<sequence length="151" mass="15419">MKSFILAVFSSAAIVSAGHLSYSGSSSGSLAFGTNAASALSVSSAPVIANGGLDVQVTPTIRQVGVAKVARVKYVKQPFINVNYVQQPVTSYVTRPVESVSYASRPVVFYSVHPILVAGRAPITASAIATSAIAAPAITVAPIGVNGWKKA</sequence>
<feature type="chain" id="PRO_5029782033" evidence="1">
    <location>
        <begin position="18"/>
        <end position="151"/>
    </location>
</feature>
<name>A0A7M7J6Z7_VARDE</name>
<feature type="signal peptide" evidence="1">
    <location>
        <begin position="1"/>
        <end position="17"/>
    </location>
</feature>
<keyword evidence="3" id="KW-1185">Reference proteome</keyword>
<dbReference type="InParanoid" id="A0A7M7J6Z7"/>